<dbReference type="SUPFAM" id="SSF53335">
    <property type="entry name" value="S-adenosyl-L-methionine-dependent methyltransferases"/>
    <property type="match status" value="1"/>
</dbReference>
<feature type="domain" description="Type II methyltransferase M.TaqI-like" evidence="7">
    <location>
        <begin position="404"/>
        <end position="661"/>
    </location>
</feature>
<evidence type="ECO:0000313" key="8">
    <source>
        <dbReference type="EMBL" id="BDV36690.1"/>
    </source>
</evidence>
<evidence type="ECO:0000256" key="2">
    <source>
        <dbReference type="ARBA" id="ARBA00011900"/>
    </source>
</evidence>
<gene>
    <name evidence="8" type="ORF">SS37A_42200</name>
</gene>
<comment type="catalytic activity">
    <reaction evidence="6">
        <text>a 2'-deoxyadenosine in DNA + S-adenosyl-L-methionine = an N(6)-methyl-2'-deoxyadenosine in DNA + S-adenosyl-L-homocysteine + H(+)</text>
        <dbReference type="Rhea" id="RHEA:15197"/>
        <dbReference type="Rhea" id="RHEA-COMP:12418"/>
        <dbReference type="Rhea" id="RHEA-COMP:12419"/>
        <dbReference type="ChEBI" id="CHEBI:15378"/>
        <dbReference type="ChEBI" id="CHEBI:57856"/>
        <dbReference type="ChEBI" id="CHEBI:59789"/>
        <dbReference type="ChEBI" id="CHEBI:90615"/>
        <dbReference type="ChEBI" id="CHEBI:90616"/>
        <dbReference type="EC" id="2.1.1.72"/>
    </reaction>
</comment>
<organism evidence="8 9">
    <name type="scientific">Methylocystis iwaonis</name>
    <dbReference type="NCBI Taxonomy" id="2885079"/>
    <lineage>
        <taxon>Bacteria</taxon>
        <taxon>Pseudomonadati</taxon>
        <taxon>Pseudomonadota</taxon>
        <taxon>Alphaproteobacteria</taxon>
        <taxon>Hyphomicrobiales</taxon>
        <taxon>Methylocystaceae</taxon>
        <taxon>Methylocystis</taxon>
    </lineage>
</organism>
<dbReference type="Pfam" id="PF07669">
    <property type="entry name" value="Eco57I"/>
    <property type="match status" value="1"/>
</dbReference>
<dbReference type="EC" id="2.1.1.72" evidence="2"/>
<protein>
    <recommendedName>
        <fullName evidence="2">site-specific DNA-methyltransferase (adenine-specific)</fullName>
        <ecNumber evidence="2">2.1.1.72</ecNumber>
    </recommendedName>
</protein>
<keyword evidence="8" id="KW-0540">Nuclease</keyword>
<dbReference type="InterPro" id="IPR002052">
    <property type="entry name" value="DNA_methylase_N6_adenine_CS"/>
</dbReference>
<dbReference type="PRINTS" id="PR00507">
    <property type="entry name" value="N12N6MTFRASE"/>
</dbReference>
<dbReference type="InterPro" id="IPR029063">
    <property type="entry name" value="SAM-dependent_MTases_sf"/>
</dbReference>
<proteinExistence type="inferred from homology"/>
<keyword evidence="3" id="KW-0489">Methyltransferase</keyword>
<keyword evidence="4" id="KW-0808">Transferase</keyword>
<name>A0ABM8EG79_9HYPH</name>
<evidence type="ECO:0000313" key="9">
    <source>
        <dbReference type="Proteomes" id="UP001317629"/>
    </source>
</evidence>
<sequence length="1090" mass="123207">MSDRSIFQPAHTEALFNDLRRANTEQAKKERFLQYLSVAFAKDQGAQSLISAIALGAERIVANITRKGRIAKGRADSQTETIIIEWEKDLGRTAEHAREQLEEYLEGNWKSGQEYRFTLLTTDGIRWRRYAPDWSEVEFGKLSFGRDFKLREIRRFDLAEENFSEFPFFLDEVLFSSQPRAATLENIQNDFGDTSGVFINSIACLQACADDVNKKSELQVAYDQWKRFLSIAYGKFDDSPAMFLVHTYLSVFAKFIAYAVITRKPIADDGTITGILDGSVFENLNIERFVEDDFFHWVTAGTYFKRLRPMFRELNLQLNQYDFSDVREDILKGLYQELIDLETRHALGEYYTPDWLCEHVVECLEVEEGSAFLDPACGSGSFLRAIIARMRREFPRLGAEALAEQVVGIDIHPLSVLIAKTTVLLSLGNGVVEAKRPVVLHIYLANSLLVPRGTADLFKTNFQISVDNKNYVLDVKGVEGADVFDQLITFCDEMVGRYQEQLDRDRFGRLLRSVLKVAHASELPGQLFDVYRGMKVAHMQGRDSIWKFILQNSYKPVFLMNRFDFVVGNPPWLTYSAISNGEYQGLLRQVSDGYAVTPQSRANMPHLEIAAIFMAHAVNYFLKPSGKLAFVLPRSFMSADQHDNTRAGVVSGLKLTEAWDLEGVAPLFRVPSCVLFCTRSLGNSDARLIPSTGLPGAAFSGRLPRPQLHWSEAQKYITSETRRWYYSRLQGGRGATRSALTAISMEASTGTNAYASRFSQGATIVPRNFFFVQIDQKLKEDANVRDRVVSIRTSDASDREAKPPWKGQRLSGRTEGKLLFRTSISRNIIPFALVDPPLVVLPVTLKEDGKGRERFTMLDADGLLENGFRYGSAWFSEAEKHWDRSKTDKNREMKVSLSDYLDWQSKLSDQNPKARFLVLYTSSATDASAAVVDRGSFDHPFIVDHMNYWCECSSEAEAHYVCSYINSDYANEKIKDFQARGLFGPRHIHKLILKLPFPKFDKDDADHVALSALGRKCMGLTANFVKTTNVKNLQARALGAVRARLKEQLAAELDAIDPLVEKLSAGHNATKTNVRKKPRRGNGMGKLFDG</sequence>
<keyword evidence="8" id="KW-0378">Hydrolase</keyword>
<dbReference type="PANTHER" id="PTHR33841">
    <property type="entry name" value="DNA METHYLTRANSFERASE YEEA-RELATED"/>
    <property type="match status" value="1"/>
</dbReference>
<dbReference type="PROSITE" id="PS00092">
    <property type="entry name" value="N6_MTASE"/>
    <property type="match status" value="1"/>
</dbReference>
<evidence type="ECO:0000256" key="4">
    <source>
        <dbReference type="ARBA" id="ARBA00022679"/>
    </source>
</evidence>
<keyword evidence="5" id="KW-0949">S-adenosyl-L-methionine</keyword>
<dbReference type="Gene3D" id="3.40.50.150">
    <property type="entry name" value="Vaccinia Virus protein VP39"/>
    <property type="match status" value="1"/>
</dbReference>
<keyword evidence="9" id="KW-1185">Reference proteome</keyword>
<evidence type="ECO:0000259" key="7">
    <source>
        <dbReference type="Pfam" id="PF07669"/>
    </source>
</evidence>
<keyword evidence="8" id="KW-0255">Endonuclease</keyword>
<keyword evidence="8" id="KW-0614">Plasmid</keyword>
<reference evidence="8 9" key="1">
    <citation type="journal article" date="2023" name="Int. J. Syst. Evol. Microbiol.">
        <title>Methylocystis iwaonis sp. nov., a type II methane-oxidizing bacterium from surface soil of a rice paddy field in Japan, and emended description of the genus Methylocystis (ex Whittenbury et al. 1970) Bowman et al. 1993.</title>
        <authorList>
            <person name="Kaise H."/>
            <person name="Sawadogo J.B."/>
            <person name="Alam M.S."/>
            <person name="Ueno C."/>
            <person name="Dianou D."/>
            <person name="Shinjo R."/>
            <person name="Asakawa S."/>
        </authorList>
    </citation>
    <scope>NUCLEOTIDE SEQUENCE [LARGE SCALE GENOMIC DNA]</scope>
    <source>
        <strain evidence="8 9">SS37A-Re</strain>
    </source>
</reference>
<evidence type="ECO:0000256" key="6">
    <source>
        <dbReference type="ARBA" id="ARBA00047942"/>
    </source>
</evidence>
<evidence type="ECO:0000256" key="5">
    <source>
        <dbReference type="ARBA" id="ARBA00022691"/>
    </source>
</evidence>
<dbReference type="RefSeq" id="WP_281932807.1">
    <property type="nucleotide sequence ID" value="NZ_AP027146.1"/>
</dbReference>
<dbReference type="EMBL" id="AP027146">
    <property type="protein sequence ID" value="BDV36690.1"/>
    <property type="molecule type" value="Genomic_DNA"/>
</dbReference>
<comment type="similarity">
    <text evidence="1">Belongs to the N(4)/N(6)-methyltransferase family.</text>
</comment>
<dbReference type="InterPro" id="IPR011639">
    <property type="entry name" value="MethylTrfase_TaqI-like_dom"/>
</dbReference>
<dbReference type="PANTHER" id="PTHR33841:SF5">
    <property type="entry name" value="DNA METHYLASE (MODIFICATION METHYLASE) (METHYLTRANSFERASE)-RELATED"/>
    <property type="match status" value="1"/>
</dbReference>
<accession>A0ABM8EG79</accession>
<evidence type="ECO:0000256" key="3">
    <source>
        <dbReference type="ARBA" id="ARBA00022603"/>
    </source>
</evidence>
<dbReference type="Proteomes" id="UP001317629">
    <property type="component" value="Plasmid pSS37A-Re-4"/>
</dbReference>
<evidence type="ECO:0000256" key="1">
    <source>
        <dbReference type="ARBA" id="ARBA00006594"/>
    </source>
</evidence>
<dbReference type="InterPro" id="IPR050953">
    <property type="entry name" value="N4_N6_ade-DNA_methylase"/>
</dbReference>
<geneLocation type="plasmid" evidence="8 9">
    <name>pSS37A-Re-4</name>
</geneLocation>
<dbReference type="GO" id="GO:0004519">
    <property type="term" value="F:endonuclease activity"/>
    <property type="evidence" value="ECO:0007669"/>
    <property type="project" value="UniProtKB-KW"/>
</dbReference>